<feature type="domain" description="CTCHY-type" evidence="6">
    <location>
        <begin position="307"/>
        <end position="378"/>
    </location>
</feature>
<dbReference type="PROSITE" id="PS50216">
    <property type="entry name" value="DHHC"/>
    <property type="match status" value="1"/>
</dbReference>
<dbReference type="GO" id="GO:0008270">
    <property type="term" value="F:zinc ion binding"/>
    <property type="evidence" value="ECO:0007669"/>
    <property type="project" value="UniProtKB-KW"/>
</dbReference>
<gene>
    <name evidence="7" type="ORF">GE061_005232</name>
</gene>
<keyword evidence="5" id="KW-0479">Metal-binding</keyword>
<reference evidence="7" key="1">
    <citation type="journal article" date="2021" name="Mol. Ecol. Resour.">
        <title>Apolygus lucorum genome provides insights into omnivorousness and mesophyll feeding.</title>
        <authorList>
            <person name="Liu Y."/>
            <person name="Liu H."/>
            <person name="Wang H."/>
            <person name="Huang T."/>
            <person name="Liu B."/>
            <person name="Yang B."/>
            <person name="Yin L."/>
            <person name="Li B."/>
            <person name="Zhang Y."/>
            <person name="Zhang S."/>
            <person name="Jiang F."/>
            <person name="Zhang X."/>
            <person name="Ren Y."/>
            <person name="Wang B."/>
            <person name="Wang S."/>
            <person name="Lu Y."/>
            <person name="Wu K."/>
            <person name="Fan W."/>
            <person name="Wang G."/>
        </authorList>
    </citation>
    <scope>NUCLEOTIDE SEQUENCE</scope>
    <source>
        <strain evidence="7">12Hb</strain>
    </source>
</reference>
<evidence type="ECO:0000256" key="4">
    <source>
        <dbReference type="ARBA" id="ARBA00022679"/>
    </source>
</evidence>
<dbReference type="GO" id="GO:0005737">
    <property type="term" value="C:cytoplasm"/>
    <property type="evidence" value="ECO:0007669"/>
    <property type="project" value="UniProtKB-SubCell"/>
</dbReference>
<dbReference type="AlphaFoldDB" id="A0A8S9WYA0"/>
<keyword evidence="2" id="KW-0963">Cytoplasm</keyword>
<dbReference type="Pfam" id="PF10237">
    <property type="entry name" value="N6-adenineMlase"/>
    <property type="match status" value="1"/>
</dbReference>
<dbReference type="OrthoDB" id="431817at2759"/>
<evidence type="ECO:0000256" key="5">
    <source>
        <dbReference type="PROSITE-ProRule" id="PRU00965"/>
    </source>
</evidence>
<dbReference type="Proteomes" id="UP000466442">
    <property type="component" value="Unassembled WGS sequence"/>
</dbReference>
<dbReference type="InterPro" id="IPR039846">
    <property type="entry name" value="ZCCHC4"/>
</dbReference>
<proteinExistence type="predicted"/>
<dbReference type="GO" id="GO:0008988">
    <property type="term" value="F:rRNA (adenine-N6-)-methyltransferase activity"/>
    <property type="evidence" value="ECO:0007669"/>
    <property type="project" value="InterPro"/>
</dbReference>
<dbReference type="PROSITE" id="PS51270">
    <property type="entry name" value="ZF_CTCHY"/>
    <property type="match status" value="1"/>
</dbReference>
<dbReference type="InterPro" id="IPR017921">
    <property type="entry name" value="Znf_CTCHY"/>
</dbReference>
<evidence type="ECO:0000256" key="2">
    <source>
        <dbReference type="ARBA" id="ARBA00022490"/>
    </source>
</evidence>
<dbReference type="PANTHER" id="PTHR13493:SF3">
    <property type="entry name" value="RRNA N6-ADENOSINE-METHYLTRANSFERASE ZCCHC4"/>
    <property type="match status" value="1"/>
</dbReference>
<protein>
    <recommendedName>
        <fullName evidence="6">CTCHY-type domain-containing protein</fullName>
    </recommendedName>
</protein>
<comment type="caution">
    <text evidence="7">The sequence shown here is derived from an EMBL/GenBank/DDBJ whole genome shotgun (WGS) entry which is preliminary data.</text>
</comment>
<dbReference type="PANTHER" id="PTHR13493">
    <property type="entry name" value="ZINC FINGER CCHC DOMAIN-CONTAINING"/>
    <property type="match status" value="1"/>
</dbReference>
<evidence type="ECO:0000313" key="8">
    <source>
        <dbReference type="Proteomes" id="UP000466442"/>
    </source>
</evidence>
<evidence type="ECO:0000256" key="3">
    <source>
        <dbReference type="ARBA" id="ARBA00022603"/>
    </source>
</evidence>
<dbReference type="InterPro" id="IPR041370">
    <property type="entry name" value="Mlase_EEF1AKMT1/ZCCHC4"/>
</dbReference>
<evidence type="ECO:0000256" key="1">
    <source>
        <dbReference type="ARBA" id="ARBA00004496"/>
    </source>
</evidence>
<comment type="subcellular location">
    <subcellularLocation>
        <location evidence="1">Cytoplasm</location>
    </subcellularLocation>
</comment>
<keyword evidence="5" id="KW-0862">Zinc</keyword>
<sequence length="393" mass="45115">MAKFIKPIRGTDQQYFACTACRDPKDCPFRLKCGEKFSATKIRALSDAKRRLAPNLSHSEAVELLIKFKKLKVNKRGFCRSCFMLVFPETCSEHTGHNIIQKVSNEMLSHPSQFVLAKTNDKLEAQYWFNEETKGFILSLIEKLESSSVLCIGAPTVFEIVRSIGIRCLMLDIDSRYMTFYNKEEFGWFNMLNFHFLTDESVGFDSLKKTISTGKVLVILDPPFGARLELLAYSINRISSLCSGKCMVFLVLPYFMEPQVTKYLPDFQMLDYVVHYTNHSKMKSHKKSAVRFFTNVPPSSIRLPHSEGYKFCEKCNCWRHPNNVHCDICGTCPAKNASTYKHCSSCNLCVKSTWCHCDSCDRCFLSPHKCSEKPSSKRAIIIEGRSRKKKKMF</sequence>
<keyword evidence="3" id="KW-0489">Methyltransferase</keyword>
<dbReference type="EMBL" id="WIXP02000013">
    <property type="protein sequence ID" value="KAF6200786.1"/>
    <property type="molecule type" value="Genomic_DNA"/>
</dbReference>
<keyword evidence="4" id="KW-0808">Transferase</keyword>
<dbReference type="GO" id="GO:0005730">
    <property type="term" value="C:nucleolus"/>
    <property type="evidence" value="ECO:0007669"/>
    <property type="project" value="TreeGrafter"/>
</dbReference>
<keyword evidence="8" id="KW-1185">Reference proteome</keyword>
<accession>A0A8S9WYA0</accession>
<keyword evidence="5" id="KW-0863">Zinc-finger</keyword>
<organism evidence="7 8">
    <name type="scientific">Apolygus lucorum</name>
    <name type="common">Small green plant bug</name>
    <name type="synonym">Lygocoris lucorum</name>
    <dbReference type="NCBI Taxonomy" id="248454"/>
    <lineage>
        <taxon>Eukaryota</taxon>
        <taxon>Metazoa</taxon>
        <taxon>Ecdysozoa</taxon>
        <taxon>Arthropoda</taxon>
        <taxon>Hexapoda</taxon>
        <taxon>Insecta</taxon>
        <taxon>Pterygota</taxon>
        <taxon>Neoptera</taxon>
        <taxon>Paraneoptera</taxon>
        <taxon>Hemiptera</taxon>
        <taxon>Heteroptera</taxon>
        <taxon>Panheteroptera</taxon>
        <taxon>Cimicomorpha</taxon>
        <taxon>Miridae</taxon>
        <taxon>Mirini</taxon>
        <taxon>Apolygus</taxon>
    </lineage>
</organism>
<name>A0A8S9WYA0_APOLU</name>
<evidence type="ECO:0000313" key="7">
    <source>
        <dbReference type="EMBL" id="KAF6200786.1"/>
    </source>
</evidence>
<evidence type="ECO:0000259" key="6">
    <source>
        <dbReference type="PROSITE" id="PS51270"/>
    </source>
</evidence>